<dbReference type="InterPro" id="IPR009339">
    <property type="entry name" value="DUF998"/>
</dbReference>
<evidence type="ECO:0000313" key="3">
    <source>
        <dbReference type="Proteomes" id="UP000198362"/>
    </source>
</evidence>
<reference evidence="2 3" key="1">
    <citation type="submission" date="2017-06" db="EMBL/GenBank/DDBJ databases">
        <authorList>
            <person name="Kim H.J."/>
            <person name="Triplett B.A."/>
        </authorList>
    </citation>
    <scope>NUCLEOTIDE SEQUENCE [LARGE SCALE GENOMIC DNA]</scope>
    <source>
        <strain evidence="2 3">CGMCC 4.5593</strain>
    </source>
</reference>
<sequence>MRPPRWPAVAFAASSALYSSWLLGPWLNPRLGLATGLASDLAATDQPWHQLFRAADLAAGSLALLGSARMLLRGHDLTGTERAGWLGAAAFGVATIFDASLTALTCAPSIDPGCPELSGDLAEVALDPHTLTSVFAALGGIGSIVSFWLASRPGSADRTWAGGLAAGSVVVNAGLLVELVREGQYEGVWQRIELANLAAWLVYAAVRSQQSSRTSSEPPADMRRIFGFGGARDDDSRGDRPRRSGSPVRRDDR</sequence>
<proteinExistence type="predicted"/>
<dbReference type="RefSeq" id="WP_089246787.1">
    <property type="nucleotide sequence ID" value="NZ_FZPH01000003.1"/>
</dbReference>
<evidence type="ECO:0008006" key="4">
    <source>
        <dbReference type="Google" id="ProtNLM"/>
    </source>
</evidence>
<gene>
    <name evidence="2" type="ORF">SAMN05421812_103341</name>
</gene>
<dbReference type="AlphaFoldDB" id="A0A239K6V9"/>
<dbReference type="Proteomes" id="UP000198362">
    <property type="component" value="Unassembled WGS sequence"/>
</dbReference>
<dbReference type="Pfam" id="PF06197">
    <property type="entry name" value="DUF998"/>
    <property type="match status" value="1"/>
</dbReference>
<organism evidence="2 3">
    <name type="scientific">Asanoa hainanensis</name>
    <dbReference type="NCBI Taxonomy" id="560556"/>
    <lineage>
        <taxon>Bacteria</taxon>
        <taxon>Bacillati</taxon>
        <taxon>Actinomycetota</taxon>
        <taxon>Actinomycetes</taxon>
        <taxon>Micromonosporales</taxon>
        <taxon>Micromonosporaceae</taxon>
        <taxon>Asanoa</taxon>
    </lineage>
</organism>
<feature type="compositionally biased region" description="Basic and acidic residues" evidence="1">
    <location>
        <begin position="231"/>
        <end position="253"/>
    </location>
</feature>
<evidence type="ECO:0000313" key="2">
    <source>
        <dbReference type="EMBL" id="SNT13741.1"/>
    </source>
</evidence>
<name>A0A239K6V9_9ACTN</name>
<protein>
    <recommendedName>
        <fullName evidence="4">DUF998 domain-containing protein</fullName>
    </recommendedName>
</protein>
<accession>A0A239K6V9</accession>
<feature type="region of interest" description="Disordered" evidence="1">
    <location>
        <begin position="211"/>
        <end position="253"/>
    </location>
</feature>
<dbReference type="EMBL" id="FZPH01000003">
    <property type="protein sequence ID" value="SNT13741.1"/>
    <property type="molecule type" value="Genomic_DNA"/>
</dbReference>
<keyword evidence="3" id="KW-1185">Reference proteome</keyword>
<dbReference type="OrthoDB" id="3406108at2"/>
<evidence type="ECO:0000256" key="1">
    <source>
        <dbReference type="SAM" id="MobiDB-lite"/>
    </source>
</evidence>